<comment type="cofactor">
    <cofactor evidence="1">
        <name>a divalent metal cation</name>
        <dbReference type="ChEBI" id="CHEBI:60240"/>
    </cofactor>
</comment>
<dbReference type="AlphaFoldDB" id="A0A084QSB9"/>
<dbReference type="InterPro" id="IPR027806">
    <property type="entry name" value="HARBI1_dom"/>
</dbReference>
<evidence type="ECO:0000313" key="5">
    <source>
        <dbReference type="Proteomes" id="UP000028524"/>
    </source>
</evidence>
<proteinExistence type="predicted"/>
<reference evidence="4 5" key="1">
    <citation type="journal article" date="2014" name="BMC Genomics">
        <title>Comparative genome sequencing reveals chemotype-specific gene clusters in the toxigenic black mold Stachybotrys.</title>
        <authorList>
            <person name="Semeiks J."/>
            <person name="Borek D."/>
            <person name="Otwinowski Z."/>
            <person name="Grishin N.V."/>
        </authorList>
    </citation>
    <scope>NUCLEOTIDE SEQUENCE [LARGE SCALE GENOMIC DNA]</scope>
    <source>
        <strain evidence="4 5">IBT 40285</strain>
    </source>
</reference>
<evidence type="ECO:0000259" key="3">
    <source>
        <dbReference type="Pfam" id="PF13359"/>
    </source>
</evidence>
<dbReference type="GO" id="GO:0046872">
    <property type="term" value="F:metal ion binding"/>
    <property type="evidence" value="ECO:0007669"/>
    <property type="project" value="UniProtKB-KW"/>
</dbReference>
<feature type="domain" description="DDE Tnp4" evidence="3">
    <location>
        <begin position="4"/>
        <end position="97"/>
    </location>
</feature>
<sequence length="165" mass="19307">MIPSGRMYLADAGFGTRRGVILPFPLQRYHLQDWRYADRPPETKEELFNLRHSRLRVGVEQTIGLDKRKWKIIRCSAPEYRFRDQIALIYVVTGLHNFIKLDGKEPGEAYEEMEASLILEERGKLQSARQRADSVVGERGSLKLRELIAKWTWEDYQDVLPMEEG</sequence>
<protein>
    <recommendedName>
        <fullName evidence="3">DDE Tnp4 domain-containing protein</fullName>
    </recommendedName>
</protein>
<name>A0A084QSB9_STAC4</name>
<dbReference type="STRING" id="1283841.A0A084QSB9"/>
<accession>A0A084QSB9</accession>
<dbReference type="EMBL" id="KL660337">
    <property type="protein sequence ID" value="KFA66854.1"/>
    <property type="molecule type" value="Genomic_DNA"/>
</dbReference>
<dbReference type="OMA" id="YEEMEAS"/>
<evidence type="ECO:0000313" key="4">
    <source>
        <dbReference type="EMBL" id="KFA66854.1"/>
    </source>
</evidence>
<gene>
    <name evidence="4" type="ORF">S40285_10746</name>
</gene>
<dbReference type="Pfam" id="PF13359">
    <property type="entry name" value="DDE_Tnp_4"/>
    <property type="match status" value="1"/>
</dbReference>
<evidence type="ECO:0000256" key="1">
    <source>
        <dbReference type="ARBA" id="ARBA00001968"/>
    </source>
</evidence>
<dbReference type="InParanoid" id="A0A084QSB9"/>
<keyword evidence="2" id="KW-0479">Metal-binding</keyword>
<evidence type="ECO:0000256" key="2">
    <source>
        <dbReference type="ARBA" id="ARBA00022723"/>
    </source>
</evidence>
<dbReference type="Proteomes" id="UP000028524">
    <property type="component" value="Unassembled WGS sequence"/>
</dbReference>
<organism evidence="4 5">
    <name type="scientific">Stachybotrys chlorohalonatus (strain IBT 40285)</name>
    <dbReference type="NCBI Taxonomy" id="1283841"/>
    <lineage>
        <taxon>Eukaryota</taxon>
        <taxon>Fungi</taxon>
        <taxon>Dikarya</taxon>
        <taxon>Ascomycota</taxon>
        <taxon>Pezizomycotina</taxon>
        <taxon>Sordariomycetes</taxon>
        <taxon>Hypocreomycetidae</taxon>
        <taxon>Hypocreales</taxon>
        <taxon>Stachybotryaceae</taxon>
        <taxon>Stachybotrys</taxon>
    </lineage>
</organism>
<keyword evidence="5" id="KW-1185">Reference proteome</keyword>
<dbReference type="OrthoDB" id="4954565at2759"/>
<dbReference type="HOGENOM" id="CLU_040082_4_0_1"/>